<dbReference type="PANTHER" id="PTHR43420">
    <property type="entry name" value="ACETYLTRANSFERASE"/>
    <property type="match status" value="1"/>
</dbReference>
<dbReference type="CDD" id="cd04301">
    <property type="entry name" value="NAT_SF"/>
    <property type="match status" value="1"/>
</dbReference>
<keyword evidence="2" id="KW-0012">Acyltransferase</keyword>
<dbReference type="EMBL" id="JAQQXT010000019">
    <property type="protein sequence ID" value="MDC8774253.1"/>
    <property type="molecule type" value="Genomic_DNA"/>
</dbReference>
<dbReference type="PROSITE" id="PS51186">
    <property type="entry name" value="GNAT"/>
    <property type="match status" value="1"/>
</dbReference>
<protein>
    <submittedName>
        <fullName evidence="4">GNAT family N-acetyltransferase</fullName>
    </submittedName>
</protein>
<keyword evidence="5" id="KW-1185">Reference proteome</keyword>
<sequence length="145" mass="15887">MNSVSIAVEADPDRQVKQAIQSGLFDANVAHTGDGHFDAVLLVARDANSNVIGGVVGEAYWGYVNFTAVWVHPEYRRQGLARQMLQAAEVEAARLGYTQAYLDTFSFQAPELYLRAGYEVFGVLDHFPAGAKRLFLRKAIGPQVA</sequence>
<reference evidence="4 5" key="1">
    <citation type="submission" date="2022-10" db="EMBL/GenBank/DDBJ databases">
        <title>Paucibacter sp. hw1 Genome sequencing.</title>
        <authorList>
            <person name="Park S."/>
        </authorList>
    </citation>
    <scope>NUCLEOTIDE SEQUENCE [LARGE SCALE GENOMIC DNA]</scope>
    <source>
        <strain evidence="5">hw1</strain>
    </source>
</reference>
<comment type="caution">
    <text evidence="4">The sequence shown here is derived from an EMBL/GenBank/DDBJ whole genome shotgun (WGS) entry which is preliminary data.</text>
</comment>
<feature type="domain" description="N-acetyltransferase" evidence="3">
    <location>
        <begin position="1"/>
        <end position="141"/>
    </location>
</feature>
<dbReference type="RefSeq" id="WP_273602280.1">
    <property type="nucleotide sequence ID" value="NZ_JAQQXT010000019.1"/>
</dbReference>
<organism evidence="4 5">
    <name type="scientific">Roseateles albus</name>
    <dbReference type="NCBI Taxonomy" id="2987525"/>
    <lineage>
        <taxon>Bacteria</taxon>
        <taxon>Pseudomonadati</taxon>
        <taxon>Pseudomonadota</taxon>
        <taxon>Betaproteobacteria</taxon>
        <taxon>Burkholderiales</taxon>
        <taxon>Sphaerotilaceae</taxon>
        <taxon>Roseateles</taxon>
    </lineage>
</organism>
<dbReference type="InterPro" id="IPR050680">
    <property type="entry name" value="YpeA/RimI_acetyltransf"/>
</dbReference>
<dbReference type="Proteomes" id="UP001221189">
    <property type="component" value="Unassembled WGS sequence"/>
</dbReference>
<dbReference type="InterPro" id="IPR016181">
    <property type="entry name" value="Acyl_CoA_acyltransferase"/>
</dbReference>
<evidence type="ECO:0000313" key="4">
    <source>
        <dbReference type="EMBL" id="MDC8774253.1"/>
    </source>
</evidence>
<dbReference type="Pfam" id="PF13508">
    <property type="entry name" value="Acetyltransf_7"/>
    <property type="match status" value="1"/>
</dbReference>
<name>A0ABT5KJZ7_9BURK</name>
<dbReference type="SUPFAM" id="SSF55729">
    <property type="entry name" value="Acyl-CoA N-acyltransferases (Nat)"/>
    <property type="match status" value="1"/>
</dbReference>
<accession>A0ABT5KJZ7</accession>
<evidence type="ECO:0000256" key="2">
    <source>
        <dbReference type="ARBA" id="ARBA00023315"/>
    </source>
</evidence>
<proteinExistence type="predicted"/>
<keyword evidence="1" id="KW-0808">Transferase</keyword>
<gene>
    <name evidence="4" type="ORF">PRZ03_22040</name>
</gene>
<dbReference type="PANTHER" id="PTHR43420:SF47">
    <property type="entry name" value="N-ACETYLTRANSFERASE DOMAIN-CONTAINING PROTEIN"/>
    <property type="match status" value="1"/>
</dbReference>
<dbReference type="Gene3D" id="3.40.630.30">
    <property type="match status" value="1"/>
</dbReference>
<evidence type="ECO:0000256" key="1">
    <source>
        <dbReference type="ARBA" id="ARBA00022679"/>
    </source>
</evidence>
<evidence type="ECO:0000259" key="3">
    <source>
        <dbReference type="PROSITE" id="PS51186"/>
    </source>
</evidence>
<dbReference type="InterPro" id="IPR000182">
    <property type="entry name" value="GNAT_dom"/>
</dbReference>
<evidence type="ECO:0000313" key="5">
    <source>
        <dbReference type="Proteomes" id="UP001221189"/>
    </source>
</evidence>